<organism evidence="2">
    <name type="scientific">marine sediment metagenome</name>
    <dbReference type="NCBI Taxonomy" id="412755"/>
    <lineage>
        <taxon>unclassified sequences</taxon>
        <taxon>metagenomes</taxon>
        <taxon>ecological metagenomes</taxon>
    </lineage>
</organism>
<name>X0YJV0_9ZZZZ</name>
<dbReference type="EMBL" id="BARS01054285">
    <property type="protein sequence ID" value="GAG47372.1"/>
    <property type="molecule type" value="Genomic_DNA"/>
</dbReference>
<sequence>EDADVIKRLRSSGKFKSAIIEITPEEEKKIKRRAKIDNRAKEIAKKQIEEEEEAEAKESKKE</sequence>
<gene>
    <name evidence="2" type="ORF">S01H1_80393</name>
</gene>
<accession>X0YJV0</accession>
<evidence type="ECO:0000256" key="1">
    <source>
        <dbReference type="SAM" id="MobiDB-lite"/>
    </source>
</evidence>
<evidence type="ECO:0000313" key="2">
    <source>
        <dbReference type="EMBL" id="GAG47372.1"/>
    </source>
</evidence>
<protein>
    <submittedName>
        <fullName evidence="2">Uncharacterized protein</fullName>
    </submittedName>
</protein>
<comment type="caution">
    <text evidence="2">The sequence shown here is derived from an EMBL/GenBank/DDBJ whole genome shotgun (WGS) entry which is preliminary data.</text>
</comment>
<reference evidence="2" key="1">
    <citation type="journal article" date="2014" name="Front. Microbiol.">
        <title>High frequency of phylogenetically diverse reductive dehalogenase-homologous genes in deep subseafloor sedimentary metagenomes.</title>
        <authorList>
            <person name="Kawai M."/>
            <person name="Futagami T."/>
            <person name="Toyoda A."/>
            <person name="Takaki Y."/>
            <person name="Nishi S."/>
            <person name="Hori S."/>
            <person name="Arai W."/>
            <person name="Tsubouchi T."/>
            <person name="Morono Y."/>
            <person name="Uchiyama I."/>
            <person name="Ito T."/>
            <person name="Fujiyama A."/>
            <person name="Inagaki F."/>
            <person name="Takami H."/>
        </authorList>
    </citation>
    <scope>NUCLEOTIDE SEQUENCE</scope>
    <source>
        <strain evidence="2">Expedition CK06-06</strain>
    </source>
</reference>
<feature type="non-terminal residue" evidence="2">
    <location>
        <position position="1"/>
    </location>
</feature>
<proteinExistence type="predicted"/>
<dbReference type="AlphaFoldDB" id="X0YJV0"/>
<feature type="region of interest" description="Disordered" evidence="1">
    <location>
        <begin position="43"/>
        <end position="62"/>
    </location>
</feature>